<reference evidence="2" key="1">
    <citation type="submission" date="2012-11" db="EMBL/GenBank/DDBJ databases">
        <authorList>
            <person name="Lucero-Rivera Y.E."/>
            <person name="Tovar-Ramirez D."/>
        </authorList>
    </citation>
    <scope>NUCLEOTIDE SEQUENCE [LARGE SCALE GENOMIC DNA]</scope>
    <source>
        <strain evidence="2">Araruama</strain>
    </source>
</reference>
<name>A0A1V1NYE7_9BACT</name>
<dbReference type="Proteomes" id="UP000189670">
    <property type="component" value="Unassembled WGS sequence"/>
</dbReference>
<dbReference type="EMBL" id="ATBP01001280">
    <property type="protein sequence ID" value="ETR67642.1"/>
    <property type="molecule type" value="Genomic_DNA"/>
</dbReference>
<proteinExistence type="predicted"/>
<feature type="non-terminal residue" evidence="1">
    <location>
        <position position="1"/>
    </location>
</feature>
<gene>
    <name evidence="1" type="ORF">OMM_11370</name>
</gene>
<protein>
    <submittedName>
        <fullName evidence="1">Uncharacterized protein</fullName>
    </submittedName>
</protein>
<comment type="caution">
    <text evidence="1">The sequence shown here is derived from an EMBL/GenBank/DDBJ whole genome shotgun (WGS) entry which is preliminary data.</text>
</comment>
<evidence type="ECO:0000313" key="1">
    <source>
        <dbReference type="EMBL" id="ETR67642.1"/>
    </source>
</evidence>
<sequence length="268" mass="31079">FDIESVSPASYIIKNISPNIQIILQAFINLNLIENPVGSASYLARTVLNYTVDKNTDMKSIERDFSIKQDPITTKLDTLNGQNNSFCENQGCTTIENNLQWLEKRTGEYRCFSFKFGNRAISGEGSVYIKNFNLQFDFNKNLIIPKNPDQSIFIVSNQNYEENLQQEYTFPNEMNSYETLNVSFRHDRIDDIPDDKIFINCQISFDYLESTEQLDDSSKSKDSFSSQKIAYQHDFEFCIEKILGHIGLQSILVHLQLLLRLIKMKKRN</sequence>
<organism evidence="1 2">
    <name type="scientific">Candidatus Magnetoglobus multicellularis str. Araruama</name>
    <dbReference type="NCBI Taxonomy" id="890399"/>
    <lineage>
        <taxon>Bacteria</taxon>
        <taxon>Pseudomonadati</taxon>
        <taxon>Thermodesulfobacteriota</taxon>
        <taxon>Desulfobacteria</taxon>
        <taxon>Desulfobacterales</taxon>
        <taxon>Desulfobacteraceae</taxon>
        <taxon>Candidatus Magnetoglobus</taxon>
    </lineage>
</organism>
<evidence type="ECO:0000313" key="2">
    <source>
        <dbReference type="Proteomes" id="UP000189670"/>
    </source>
</evidence>
<accession>A0A1V1NYE7</accession>
<dbReference type="AlphaFoldDB" id="A0A1V1NYE7"/>